<dbReference type="Proteomes" id="UP001165960">
    <property type="component" value="Unassembled WGS sequence"/>
</dbReference>
<protein>
    <submittedName>
        <fullName evidence="1">Uncharacterized protein</fullName>
    </submittedName>
</protein>
<organism evidence="1 2">
    <name type="scientific">Entomophthora muscae</name>
    <dbReference type="NCBI Taxonomy" id="34485"/>
    <lineage>
        <taxon>Eukaryota</taxon>
        <taxon>Fungi</taxon>
        <taxon>Fungi incertae sedis</taxon>
        <taxon>Zoopagomycota</taxon>
        <taxon>Entomophthoromycotina</taxon>
        <taxon>Entomophthoromycetes</taxon>
        <taxon>Entomophthorales</taxon>
        <taxon>Entomophthoraceae</taxon>
        <taxon>Entomophthora</taxon>
    </lineage>
</organism>
<proteinExistence type="predicted"/>
<evidence type="ECO:0000313" key="2">
    <source>
        <dbReference type="Proteomes" id="UP001165960"/>
    </source>
</evidence>
<gene>
    <name evidence="1" type="ORF">DSO57_1006762</name>
</gene>
<reference evidence="1" key="1">
    <citation type="submission" date="2022-04" db="EMBL/GenBank/DDBJ databases">
        <title>Genome of the entomopathogenic fungus Entomophthora muscae.</title>
        <authorList>
            <person name="Elya C."/>
            <person name="Lovett B.R."/>
            <person name="Lee E."/>
            <person name="Macias A.M."/>
            <person name="Hajek A.E."/>
            <person name="De Bivort B.L."/>
            <person name="Kasson M.T."/>
            <person name="De Fine Licht H.H."/>
            <person name="Stajich J.E."/>
        </authorList>
    </citation>
    <scope>NUCLEOTIDE SEQUENCE</scope>
    <source>
        <strain evidence="1">Berkeley</strain>
    </source>
</reference>
<sequence length="356" mass="40199">MNTKLLSFFFSIAQAATSTNFFSDGGKFNVTLTCETMDSNCRGIKHTFKLVTGFIENALLLKEQININAMYLWTIDGKPWESNSTAGYGSSSDYLDNHEGALYNYASSILKQRGVFNKNPRLDDIKMYINPATNFYFPSMFGKKQTSKQIGAIDVIGHELIHGMGFASFIDKEADNSNLSPAIGVKESRKDGYVEMDFSVGVFDKFMYTEEDESIAQLIKKMNQENQVLRKYVGKSITLAPRHLKTMKKIETYATKPMGLYFKLGTEKVYLETRSNTFDHEASLSHLDSSYRTTNDMLMTRTSRVGHGVHERASNPSWMTSPFGSRTLGILETIGYRLNKNPSFEKSLGGFMAKRH</sequence>
<dbReference type="EMBL" id="QTSX02005699">
    <property type="protein sequence ID" value="KAJ9058989.1"/>
    <property type="molecule type" value="Genomic_DNA"/>
</dbReference>
<comment type="caution">
    <text evidence="1">The sequence shown here is derived from an EMBL/GenBank/DDBJ whole genome shotgun (WGS) entry which is preliminary data.</text>
</comment>
<evidence type="ECO:0000313" key="1">
    <source>
        <dbReference type="EMBL" id="KAJ9058989.1"/>
    </source>
</evidence>
<keyword evidence="2" id="KW-1185">Reference proteome</keyword>
<accession>A0ACC2S9B9</accession>
<name>A0ACC2S9B9_9FUNG</name>